<feature type="compositionally biased region" description="Basic and acidic residues" evidence="1">
    <location>
        <begin position="135"/>
        <end position="149"/>
    </location>
</feature>
<accession>A0ABR0RCT5</accession>
<keyword evidence="3" id="KW-1185">Reference proteome</keyword>
<evidence type="ECO:0000313" key="3">
    <source>
        <dbReference type="Proteomes" id="UP001334248"/>
    </source>
</evidence>
<evidence type="ECO:0000313" key="2">
    <source>
        <dbReference type="EMBL" id="KAK5938440.1"/>
    </source>
</evidence>
<dbReference type="RefSeq" id="XP_064726530.1">
    <property type="nucleotide sequence ID" value="XM_064877805.1"/>
</dbReference>
<dbReference type="Proteomes" id="UP001334248">
    <property type="component" value="Unassembled WGS sequence"/>
</dbReference>
<feature type="region of interest" description="Disordered" evidence="1">
    <location>
        <begin position="105"/>
        <end position="186"/>
    </location>
</feature>
<feature type="compositionally biased region" description="Basic and acidic residues" evidence="1">
    <location>
        <begin position="167"/>
        <end position="182"/>
    </location>
</feature>
<proteinExistence type="predicted"/>
<name>A0ABR0RCT5_9EURO</name>
<comment type="caution">
    <text evidence="2">The sequence shown here is derived from an EMBL/GenBank/DDBJ whole genome shotgun (WGS) entry which is preliminary data.</text>
</comment>
<sequence>MDNMARLRKADYDRALAHANAGEKEPALDILWDLRLKADLSVYRRALVNITLAALLQGSDKVQYARECIDLLALLRQQYRDNPNISEELEHITDLETTARSMITSATPTSPRPESMAGGTSESNEPFEVTSLTKHSSDDLRDIAIRPGEDTCEQADSSLDAGPPTEAGERIQTEDVRGKESTDGDDYGVVVWQSEYRPPPPIPTDMRSVEGFLRDAYHLKPRGGETINR</sequence>
<reference evidence="2 3" key="1">
    <citation type="journal article" date="2023" name="Res Sq">
        <title>Genomic and morphological characterization of Knufia obscura isolated from the Mars 2020 spacecraft assembly facility.</title>
        <authorList>
            <person name="Chander A.M."/>
            <person name="Teixeira M.M."/>
            <person name="Singh N.K."/>
            <person name="Williams M.P."/>
            <person name="Parker C.W."/>
            <person name="Leo P."/>
            <person name="Stajich J.E."/>
            <person name="Torok T."/>
            <person name="Tighe S."/>
            <person name="Mason C.E."/>
            <person name="Venkateswaran K."/>
        </authorList>
    </citation>
    <scope>NUCLEOTIDE SEQUENCE [LARGE SCALE GENOMIC DNA]</scope>
    <source>
        <strain evidence="2 3">CCFEE 5817</strain>
    </source>
</reference>
<dbReference type="GeneID" id="90002859"/>
<evidence type="ECO:0000256" key="1">
    <source>
        <dbReference type="SAM" id="MobiDB-lite"/>
    </source>
</evidence>
<protein>
    <submittedName>
        <fullName evidence="2">Uncharacterized protein</fullName>
    </submittedName>
</protein>
<organism evidence="2 3">
    <name type="scientific">Knufia obscura</name>
    <dbReference type="NCBI Taxonomy" id="1635080"/>
    <lineage>
        <taxon>Eukaryota</taxon>
        <taxon>Fungi</taxon>
        <taxon>Dikarya</taxon>
        <taxon>Ascomycota</taxon>
        <taxon>Pezizomycotina</taxon>
        <taxon>Eurotiomycetes</taxon>
        <taxon>Chaetothyriomycetidae</taxon>
        <taxon>Chaetothyriales</taxon>
        <taxon>Trichomeriaceae</taxon>
        <taxon>Knufia</taxon>
    </lineage>
</organism>
<feature type="compositionally biased region" description="Polar residues" evidence="1">
    <location>
        <begin position="118"/>
        <end position="134"/>
    </location>
</feature>
<dbReference type="EMBL" id="JAVHJV010000013">
    <property type="protein sequence ID" value="KAK5938440.1"/>
    <property type="molecule type" value="Genomic_DNA"/>
</dbReference>
<gene>
    <name evidence="2" type="ORF">PMZ80_009410</name>
</gene>